<proteinExistence type="predicted"/>
<feature type="non-terminal residue" evidence="2">
    <location>
        <position position="322"/>
    </location>
</feature>
<organism evidence="2 3">
    <name type="scientific">Podarcis lilfordi</name>
    <name type="common">Lilford's wall lizard</name>
    <dbReference type="NCBI Taxonomy" id="74358"/>
    <lineage>
        <taxon>Eukaryota</taxon>
        <taxon>Metazoa</taxon>
        <taxon>Chordata</taxon>
        <taxon>Craniata</taxon>
        <taxon>Vertebrata</taxon>
        <taxon>Euteleostomi</taxon>
        <taxon>Lepidosauria</taxon>
        <taxon>Squamata</taxon>
        <taxon>Bifurcata</taxon>
        <taxon>Unidentata</taxon>
        <taxon>Episquamata</taxon>
        <taxon>Laterata</taxon>
        <taxon>Lacertibaenia</taxon>
        <taxon>Lacertidae</taxon>
        <taxon>Podarcis</taxon>
    </lineage>
</organism>
<evidence type="ECO:0000313" key="2">
    <source>
        <dbReference type="EMBL" id="CAI5771792.1"/>
    </source>
</evidence>
<protein>
    <submittedName>
        <fullName evidence="2">Uncharacterized protein</fullName>
    </submittedName>
</protein>
<keyword evidence="3" id="KW-1185">Reference proteome</keyword>
<evidence type="ECO:0000256" key="1">
    <source>
        <dbReference type="SAM" id="MobiDB-lite"/>
    </source>
</evidence>
<dbReference type="AlphaFoldDB" id="A0AA35K6K7"/>
<sequence length="322" mass="35456">MQQQQQHLNPRHLVLAKMLQRSQEFALPLASVSHASKLEHRWQLGARASLLLKKTFETEGGNKTGGACDFQIPTLDRNVPGLYFLFPFSHLRSFMEPARFLGNVALEQKRKKKRCCCYLSAVNSLLLPLNRLSRLSVGRAGAAAIIVASSNGREGGEGRGLAGRGRGGLSRLAAAALGSTLFSMLMRAERRLVDIYVEAGAAALHFSTPPPLLSTWFSPLSLSLPPPFPSSPDAAALLLLPATSMRGEGVGRGKRERRLVGRLAVRCSSPSPLHPPPPFTREPPHAPQPARRLLRRPLLRLREGEERERKRALCLIGRDWKE</sequence>
<evidence type="ECO:0000313" key="3">
    <source>
        <dbReference type="Proteomes" id="UP001178461"/>
    </source>
</evidence>
<feature type="compositionally biased region" description="Pro residues" evidence="1">
    <location>
        <begin position="272"/>
        <end position="287"/>
    </location>
</feature>
<gene>
    <name evidence="2" type="ORF">PODLI_1B014478</name>
</gene>
<accession>A0AA35K6K7</accession>
<dbReference type="Proteomes" id="UP001178461">
    <property type="component" value="Chromosome 4"/>
</dbReference>
<dbReference type="EMBL" id="OX395129">
    <property type="protein sequence ID" value="CAI5771792.1"/>
    <property type="molecule type" value="Genomic_DNA"/>
</dbReference>
<feature type="region of interest" description="Disordered" evidence="1">
    <location>
        <begin position="268"/>
        <end position="292"/>
    </location>
</feature>
<name>A0AA35K6K7_9SAUR</name>
<reference evidence="2" key="1">
    <citation type="submission" date="2022-12" db="EMBL/GenBank/DDBJ databases">
        <authorList>
            <person name="Alioto T."/>
            <person name="Alioto T."/>
            <person name="Gomez Garrido J."/>
        </authorList>
    </citation>
    <scope>NUCLEOTIDE SEQUENCE</scope>
</reference>